<feature type="region of interest" description="Disordered" evidence="1">
    <location>
        <begin position="26"/>
        <end position="107"/>
    </location>
</feature>
<gene>
    <name evidence="2" type="ORF">NDU88_005589</name>
</gene>
<evidence type="ECO:0000313" key="3">
    <source>
        <dbReference type="Proteomes" id="UP001066276"/>
    </source>
</evidence>
<proteinExistence type="predicted"/>
<dbReference type="EMBL" id="JANPWB010000014">
    <property type="protein sequence ID" value="KAJ1100504.1"/>
    <property type="molecule type" value="Genomic_DNA"/>
</dbReference>
<evidence type="ECO:0000313" key="2">
    <source>
        <dbReference type="EMBL" id="KAJ1100504.1"/>
    </source>
</evidence>
<name>A0AAV7MDA9_PLEWA</name>
<protein>
    <submittedName>
        <fullName evidence="2">Uncharacterized protein</fullName>
    </submittedName>
</protein>
<dbReference type="Proteomes" id="UP001066276">
    <property type="component" value="Chromosome 10"/>
</dbReference>
<comment type="caution">
    <text evidence="2">The sequence shown here is derived from an EMBL/GenBank/DDBJ whole genome shotgun (WGS) entry which is preliminary data.</text>
</comment>
<feature type="compositionally biased region" description="Basic and acidic residues" evidence="1">
    <location>
        <begin position="26"/>
        <end position="48"/>
    </location>
</feature>
<keyword evidence="3" id="KW-1185">Reference proteome</keyword>
<dbReference type="AlphaFoldDB" id="A0AAV7MDA9"/>
<evidence type="ECO:0000256" key="1">
    <source>
        <dbReference type="SAM" id="MobiDB-lite"/>
    </source>
</evidence>
<accession>A0AAV7MDA9</accession>
<feature type="compositionally biased region" description="Basic and acidic residues" evidence="1">
    <location>
        <begin position="71"/>
        <end position="91"/>
    </location>
</feature>
<organism evidence="2 3">
    <name type="scientific">Pleurodeles waltl</name>
    <name type="common">Iberian ribbed newt</name>
    <dbReference type="NCBI Taxonomy" id="8319"/>
    <lineage>
        <taxon>Eukaryota</taxon>
        <taxon>Metazoa</taxon>
        <taxon>Chordata</taxon>
        <taxon>Craniata</taxon>
        <taxon>Vertebrata</taxon>
        <taxon>Euteleostomi</taxon>
        <taxon>Amphibia</taxon>
        <taxon>Batrachia</taxon>
        <taxon>Caudata</taxon>
        <taxon>Salamandroidea</taxon>
        <taxon>Salamandridae</taxon>
        <taxon>Pleurodelinae</taxon>
        <taxon>Pleurodeles</taxon>
    </lineage>
</organism>
<sequence>MESVTSVCTLERTNVSYTAWDMVGRMRERDKDDNERRRGRERKNEEANQPRGTPNGQDRVGLTVQMPGKTKAGEAERPGAVRKACREKLEQGKGPAISLECRGSPST</sequence>
<reference evidence="2" key="1">
    <citation type="journal article" date="2022" name="bioRxiv">
        <title>Sequencing and chromosome-scale assembly of the giantPleurodeles waltlgenome.</title>
        <authorList>
            <person name="Brown T."/>
            <person name="Elewa A."/>
            <person name="Iarovenko S."/>
            <person name="Subramanian E."/>
            <person name="Araus A.J."/>
            <person name="Petzold A."/>
            <person name="Susuki M."/>
            <person name="Suzuki K.-i.T."/>
            <person name="Hayashi T."/>
            <person name="Toyoda A."/>
            <person name="Oliveira C."/>
            <person name="Osipova E."/>
            <person name="Leigh N.D."/>
            <person name="Simon A."/>
            <person name="Yun M.H."/>
        </authorList>
    </citation>
    <scope>NUCLEOTIDE SEQUENCE</scope>
    <source>
        <strain evidence="2">20211129_DDA</strain>
        <tissue evidence="2">Liver</tissue>
    </source>
</reference>